<proteinExistence type="inferred from homology"/>
<dbReference type="EMBL" id="BAAAHE010000036">
    <property type="protein sequence ID" value="GAA0629769.1"/>
    <property type="molecule type" value="Genomic_DNA"/>
</dbReference>
<gene>
    <name evidence="7" type="ORF">GCM10009547_36810</name>
</gene>
<evidence type="ECO:0000256" key="2">
    <source>
        <dbReference type="ARBA" id="ARBA00008072"/>
    </source>
</evidence>
<comment type="caution">
    <text evidence="7">The sequence shown here is derived from an EMBL/GenBank/DDBJ whole genome shotgun (WGS) entry which is preliminary data.</text>
</comment>
<dbReference type="Gene3D" id="3.90.180.10">
    <property type="entry name" value="Medium-chain alcohol dehydrogenases, catalytic domain"/>
    <property type="match status" value="1"/>
</dbReference>
<dbReference type="Pfam" id="PF08240">
    <property type="entry name" value="ADH_N"/>
    <property type="match status" value="1"/>
</dbReference>
<dbReference type="PANTHER" id="PTHR42813">
    <property type="entry name" value="ZINC-TYPE ALCOHOL DEHYDROGENASE-LIKE"/>
    <property type="match status" value="1"/>
</dbReference>
<dbReference type="InterPro" id="IPR020843">
    <property type="entry name" value="ER"/>
</dbReference>
<evidence type="ECO:0000259" key="6">
    <source>
        <dbReference type="SMART" id="SM00829"/>
    </source>
</evidence>
<dbReference type="Pfam" id="PF00107">
    <property type="entry name" value="ADH_zinc_N"/>
    <property type="match status" value="1"/>
</dbReference>
<evidence type="ECO:0000313" key="7">
    <source>
        <dbReference type="EMBL" id="GAA0629769.1"/>
    </source>
</evidence>
<evidence type="ECO:0000313" key="8">
    <source>
        <dbReference type="Proteomes" id="UP001500957"/>
    </source>
</evidence>
<evidence type="ECO:0000256" key="5">
    <source>
        <dbReference type="ARBA" id="ARBA00023027"/>
    </source>
</evidence>
<dbReference type="InterPro" id="IPR013154">
    <property type="entry name" value="ADH-like_N"/>
</dbReference>
<keyword evidence="5" id="KW-0520">NAD</keyword>
<comment type="cofactor">
    <cofactor evidence="1">
        <name>Zn(2+)</name>
        <dbReference type="ChEBI" id="CHEBI:29105"/>
    </cofactor>
</comment>
<accession>A0ABN1H701</accession>
<evidence type="ECO:0000256" key="4">
    <source>
        <dbReference type="ARBA" id="ARBA00022833"/>
    </source>
</evidence>
<sequence length="351" mass="37337">MATMKAVVLRGPHDVVVEEVPVPSEIGPDEVLLKVEKTAICGTDLHVYDGRMELEPDLRLGHEFLGTVVEVGSAVGLFSEGDRGVASCVVNCGFCHQCRRQQPGKCQGVRMYGMGLTFGGLDGGQSEYVIVPAADLSMRKVPEGTAGTDDDFLFVGDIMTTGYESVRHFGRPGDIVAIVGAGPVGMCAAMAAQALGMGKVIVIDKVASRLKEAEAFGAIGINADETNVVDAVYDLTEWRGADLVIDAVGHPSALETALKLPRFGGSLYIPGAYAEESLELPWGEMWMKSLNISGGISNFTLYMDEVINLIAAGKLSPSAVISHTLPLTEAAEAYRMFEAREATKILLDPAR</sequence>
<organism evidence="7 8">
    <name type="scientific">Sporichthya brevicatena</name>
    <dbReference type="NCBI Taxonomy" id="171442"/>
    <lineage>
        <taxon>Bacteria</taxon>
        <taxon>Bacillati</taxon>
        <taxon>Actinomycetota</taxon>
        <taxon>Actinomycetes</taxon>
        <taxon>Sporichthyales</taxon>
        <taxon>Sporichthyaceae</taxon>
        <taxon>Sporichthya</taxon>
    </lineage>
</organism>
<comment type="similarity">
    <text evidence="2">Belongs to the zinc-containing alcohol dehydrogenase family.</text>
</comment>
<evidence type="ECO:0000256" key="1">
    <source>
        <dbReference type="ARBA" id="ARBA00001947"/>
    </source>
</evidence>
<dbReference type="InterPro" id="IPR013149">
    <property type="entry name" value="ADH-like_C"/>
</dbReference>
<dbReference type="SUPFAM" id="SSF51735">
    <property type="entry name" value="NAD(P)-binding Rossmann-fold domains"/>
    <property type="match status" value="1"/>
</dbReference>
<dbReference type="SUPFAM" id="SSF50129">
    <property type="entry name" value="GroES-like"/>
    <property type="match status" value="1"/>
</dbReference>
<dbReference type="SMART" id="SM00829">
    <property type="entry name" value="PKS_ER"/>
    <property type="match status" value="1"/>
</dbReference>
<dbReference type="PANTHER" id="PTHR42813:SF3">
    <property type="entry name" value="GLUTATHIONE-INDEPENDENT FORMALDEHYDE DEHYDROGENASE"/>
    <property type="match status" value="1"/>
</dbReference>
<dbReference type="InterPro" id="IPR011032">
    <property type="entry name" value="GroES-like_sf"/>
</dbReference>
<dbReference type="InterPro" id="IPR036291">
    <property type="entry name" value="NAD(P)-bd_dom_sf"/>
</dbReference>
<keyword evidence="8" id="KW-1185">Reference proteome</keyword>
<dbReference type="Gene3D" id="3.40.50.720">
    <property type="entry name" value="NAD(P)-binding Rossmann-like Domain"/>
    <property type="match status" value="1"/>
</dbReference>
<dbReference type="Proteomes" id="UP001500957">
    <property type="component" value="Unassembled WGS sequence"/>
</dbReference>
<name>A0ABN1H701_9ACTN</name>
<reference evidence="7 8" key="1">
    <citation type="journal article" date="2019" name="Int. J. Syst. Evol. Microbiol.">
        <title>The Global Catalogue of Microorganisms (GCM) 10K type strain sequencing project: providing services to taxonomists for standard genome sequencing and annotation.</title>
        <authorList>
            <consortium name="The Broad Institute Genomics Platform"/>
            <consortium name="The Broad Institute Genome Sequencing Center for Infectious Disease"/>
            <person name="Wu L."/>
            <person name="Ma J."/>
        </authorList>
    </citation>
    <scope>NUCLEOTIDE SEQUENCE [LARGE SCALE GENOMIC DNA]</scope>
    <source>
        <strain evidence="7 8">JCM 10671</strain>
    </source>
</reference>
<feature type="domain" description="Enoyl reductase (ER)" evidence="6">
    <location>
        <begin position="11"/>
        <end position="347"/>
    </location>
</feature>
<protein>
    <submittedName>
        <fullName evidence="7">Alcohol dehydrogenase family protein</fullName>
    </submittedName>
</protein>
<keyword evidence="3" id="KW-0479">Metal-binding</keyword>
<keyword evidence="4" id="KW-0862">Zinc</keyword>
<evidence type="ECO:0000256" key="3">
    <source>
        <dbReference type="ARBA" id="ARBA00022723"/>
    </source>
</evidence>